<feature type="region of interest" description="Disordered" evidence="6">
    <location>
        <begin position="1288"/>
        <end position="1412"/>
    </location>
</feature>
<evidence type="ECO:0000313" key="8">
    <source>
        <dbReference type="EMBL" id="KAG5374687.1"/>
    </source>
</evidence>
<feature type="compositionally biased region" description="Basic and acidic residues" evidence="6">
    <location>
        <begin position="1017"/>
        <end position="1045"/>
    </location>
</feature>
<proteinExistence type="predicted"/>
<dbReference type="InterPro" id="IPR003960">
    <property type="entry name" value="ATPase_AAA_CS"/>
</dbReference>
<dbReference type="EMBL" id="JADBGQ010000010">
    <property type="protein sequence ID" value="KAG5374687.1"/>
    <property type="molecule type" value="Genomic_DNA"/>
</dbReference>
<dbReference type="Proteomes" id="UP000823674">
    <property type="component" value="Chromosome A10"/>
</dbReference>
<feature type="region of interest" description="Disordered" evidence="6">
    <location>
        <begin position="1137"/>
        <end position="1265"/>
    </location>
</feature>
<keyword evidence="9" id="KW-1185">Reference proteome</keyword>
<feature type="compositionally biased region" description="Polar residues" evidence="6">
    <location>
        <begin position="1392"/>
        <end position="1404"/>
    </location>
</feature>
<gene>
    <name evidence="8" type="primary">A10p001750.1_BraROA</name>
    <name evidence="8" type="ORF">IGI04_039283</name>
</gene>
<dbReference type="Gene3D" id="1.10.8.60">
    <property type="match status" value="2"/>
</dbReference>
<evidence type="ECO:0000256" key="3">
    <source>
        <dbReference type="ARBA" id="ARBA00034811"/>
    </source>
</evidence>
<dbReference type="Gene3D" id="3.40.50.300">
    <property type="entry name" value="P-loop containing nucleotide triphosphate hydrolases"/>
    <property type="match status" value="2"/>
</dbReference>
<comment type="caution">
    <text evidence="8">The sequence shown here is derived from an EMBL/GenBank/DDBJ whole genome shotgun (WGS) entry which is preliminary data.</text>
</comment>
<dbReference type="PROSITE" id="PS00674">
    <property type="entry name" value="AAA"/>
    <property type="match status" value="1"/>
</dbReference>
<evidence type="ECO:0000256" key="6">
    <source>
        <dbReference type="SAM" id="MobiDB-lite"/>
    </source>
</evidence>
<reference evidence="8 9" key="1">
    <citation type="submission" date="2021-03" db="EMBL/GenBank/DDBJ databases">
        <authorList>
            <person name="King G.J."/>
            <person name="Bancroft I."/>
            <person name="Baten A."/>
            <person name="Bloomfield J."/>
            <person name="Borpatragohain P."/>
            <person name="He Z."/>
            <person name="Irish N."/>
            <person name="Irwin J."/>
            <person name="Liu K."/>
            <person name="Mauleon R.P."/>
            <person name="Moore J."/>
            <person name="Morris R."/>
            <person name="Ostergaard L."/>
            <person name="Wang B."/>
            <person name="Wells R."/>
        </authorList>
    </citation>
    <scope>NUCLEOTIDE SEQUENCE [LARGE SCALE GENOMIC DNA]</scope>
    <source>
        <strain evidence="8">R-o-18</strain>
        <tissue evidence="8">Leaf</tissue>
    </source>
</reference>
<dbReference type="Pfam" id="PF00004">
    <property type="entry name" value="AAA"/>
    <property type="match status" value="2"/>
</dbReference>
<dbReference type="InterPro" id="IPR047533">
    <property type="entry name" value="RecA-like_PEX6_r2"/>
</dbReference>
<dbReference type="SMART" id="SM00382">
    <property type="entry name" value="AAA"/>
    <property type="match status" value="2"/>
</dbReference>
<evidence type="ECO:0000256" key="5">
    <source>
        <dbReference type="ARBA" id="ARBA00048778"/>
    </source>
</evidence>
<dbReference type="InterPro" id="IPR055300">
    <property type="entry name" value="CWZF3/5/7"/>
</dbReference>
<name>A0ABQ7KKE2_BRACM</name>
<feature type="region of interest" description="Disordered" evidence="6">
    <location>
        <begin position="875"/>
        <end position="963"/>
    </location>
</feature>
<feature type="compositionally biased region" description="Basic and acidic residues" evidence="6">
    <location>
        <begin position="1185"/>
        <end position="1229"/>
    </location>
</feature>
<feature type="region of interest" description="Disordered" evidence="6">
    <location>
        <begin position="455"/>
        <end position="478"/>
    </location>
</feature>
<feature type="region of interest" description="Disordered" evidence="6">
    <location>
        <begin position="1014"/>
        <end position="1059"/>
    </location>
</feature>
<evidence type="ECO:0000259" key="7">
    <source>
        <dbReference type="SMART" id="SM00382"/>
    </source>
</evidence>
<dbReference type="PANTHER" id="PTHR46524:SF8">
    <property type="entry name" value="CW-TYPE DOMAIN-CONTAINING PROTEIN"/>
    <property type="match status" value="1"/>
</dbReference>
<evidence type="ECO:0000256" key="2">
    <source>
        <dbReference type="ARBA" id="ARBA00022593"/>
    </source>
</evidence>
<feature type="compositionally biased region" description="Basic and acidic residues" evidence="6">
    <location>
        <begin position="1353"/>
        <end position="1364"/>
    </location>
</feature>
<dbReference type="CDD" id="cd19527">
    <property type="entry name" value="RecA-like_PEX6_r2"/>
    <property type="match status" value="1"/>
</dbReference>
<keyword evidence="2" id="KW-0962">Peroxisome biogenesis</keyword>
<evidence type="ECO:0000313" key="9">
    <source>
        <dbReference type="Proteomes" id="UP000823674"/>
    </source>
</evidence>
<feature type="compositionally biased region" description="Polar residues" evidence="6">
    <location>
        <begin position="931"/>
        <end position="946"/>
    </location>
</feature>
<feature type="region of interest" description="Disordered" evidence="6">
    <location>
        <begin position="1452"/>
        <end position="1485"/>
    </location>
</feature>
<sequence>MQICWRVIFSASPDPLTPRGGENVSDSKFDSFDDSAFVGLSTQSLKRLSINAGSLVVINNIDIGIQRIAQVVVLDPPPKTTTLDDASLVLDSLYTMLVSPTYDLMMTQQLLAQEVAYFSPMLAFNLGLHVSCLKSLVHGGNEVLEKYFVAKFEEGESAVIAMEPSNERFLRVSHSQTALVLGGTVSSGLPPDLLVSRSKVPMPLQEDAVNVLASVLSPPLCPSALSSKLRVAVLLHGLPGCGKRTVVNYVARRLGLHVVEYSCHSLLSSSERKTSTALAQTFNMARRYAPTILLLRHFDVFKNLGSQDGSQGDRVGVASEIASVIRELTEPVSNGEYSSMEEESNDNSSEDEVGKFRGHQVLLIASAESTEGLSPTIRRCFSHEIRMGSLNDEQRSEMLSQSLQGVSQLLNTSSDEFVKELVGQTSGFLPRDLRALVADAGANLFISKESETEKMNSLSGDHVGDDVDQSSQLDKSNETLIPKEDFTKALDRSKKRNESALGAPKDVKTSILDTVQLPLLHKDLFSSGLRKRSGVLLYGPPGTGKTLLAKAVATECSLNFLSVKGPELINMYIGESEKNVRDIFEKARSARPCVIFFDELDSLAPARGASGDSGGVMDRVVSQMLAEIDGLSDSSQDLFIIGASNRPELIDPALLRPGRFDKLLYVGVNADASYRERVLKALTREFKLSDKDVSLYSVAKKCPSTFTGADMYALCADAWFQAAKRKVLNSDSEDSVPEDDPDSVVVEYVDFIKMISVSNSSARNEIGIGFGGIEEEMMELEDSDFEEDSIHSYVSCVDPDVALSYIDEKLENVLGHFQKDFEGGVSAENLGAKYGGYGSFLSMYQRSPVCKSPPPQGQHQVVSGSKCSASSAVPQVSVSGSTSKARPASDVLVKSSNIGTSDSKPKSATKPSSSGPLNHKTFRLRIKVGSSDLSSPKNVSTYNSKQGFDMPPSTSEGEEGLLNGIHDSPTKILMAIVSFPLHKDQLLSPLSDDLIQLGKKEKIITDSGYVSVNKSDSNSELKKVSKSETRNEDQILKSELPEAHKSQKGSSRNSLRGKDTAVNISNTAVVDKYQEDIGGSEDVCEGFFGDSGESKEQEQSSLVIEAKKEKLSEENALKESLDSVQSDEEACKHLPLGVGSERELSGTCKKPKTGKSRFSSVDQPGSNKTLDGVNKTMITQASAHKLKDIAKASSHDGHEDRKRKQEENKASGDCMRLREAAAMESAVEKVRKKKRLKGSSCDKDRGSSQENGRDSASHLPIRASSPSLLCKDLSSEIIKTNVHEVKGSLVDTPAPSALDPLEPKPGRNSEGDEHHDIDFSAGDALKRCRDGQGYSTMDNPGTTKEGAQSSKDTAVEVKTKESRSKKIPTRKVSRESNKEGSKEYQDPDTKLDTNGSHFHSPQNSDKAKTIRGKSNHLEVTAEKVKNKPSPPVEVLGHGTEISNTKEQMMRNDNHSSLNQKQNGSTHKDDDVGSSPLKKESTCQTASNSIKEATDLKHMADRLKNVVSNQESTSVYFQAALKFLHGASLLESSGSIARSNDIYGSTSKLCEFCAHEYEKNKDMGAAALAYKCMEVAYLRITYSSHGNINRYRSELQAALQEVPSGESPSFASDGENPNQTLAAEKAALSNTVRSSPRVTGNHVLSSGNNFSLSQLLSFSQNVSYAMDASRKAQTAFAIAKGKSSVTRYSSNGIASIKRALDFDFQDMEKLLRVVRLAMESINM</sequence>
<organism evidence="8 9">
    <name type="scientific">Brassica rapa subsp. trilocularis</name>
    <dbReference type="NCBI Taxonomy" id="1813537"/>
    <lineage>
        <taxon>Eukaryota</taxon>
        <taxon>Viridiplantae</taxon>
        <taxon>Streptophyta</taxon>
        <taxon>Embryophyta</taxon>
        <taxon>Tracheophyta</taxon>
        <taxon>Spermatophyta</taxon>
        <taxon>Magnoliopsida</taxon>
        <taxon>eudicotyledons</taxon>
        <taxon>Gunneridae</taxon>
        <taxon>Pentapetalae</taxon>
        <taxon>rosids</taxon>
        <taxon>malvids</taxon>
        <taxon>Brassicales</taxon>
        <taxon>Brassicaceae</taxon>
        <taxon>Brassiceae</taxon>
        <taxon>Brassica</taxon>
    </lineage>
</organism>
<feature type="domain" description="AAA+ ATPase" evidence="7">
    <location>
        <begin position="229"/>
        <end position="391"/>
    </location>
</feature>
<evidence type="ECO:0000256" key="1">
    <source>
        <dbReference type="ARBA" id="ARBA00004370"/>
    </source>
</evidence>
<accession>A0ABQ7KKE2</accession>
<comment type="catalytic activity">
    <reaction evidence="5">
        <text>ATP + H2O = ADP + phosphate + H(+)</text>
        <dbReference type="Rhea" id="RHEA:13065"/>
        <dbReference type="ChEBI" id="CHEBI:15377"/>
        <dbReference type="ChEBI" id="CHEBI:15378"/>
        <dbReference type="ChEBI" id="CHEBI:30616"/>
        <dbReference type="ChEBI" id="CHEBI:43474"/>
        <dbReference type="ChEBI" id="CHEBI:456216"/>
    </reaction>
    <physiologicalReaction direction="left-to-right" evidence="5">
        <dbReference type="Rhea" id="RHEA:13066"/>
    </physiologicalReaction>
</comment>
<evidence type="ECO:0000256" key="4">
    <source>
        <dbReference type="ARBA" id="ARBA00034920"/>
    </source>
</evidence>
<dbReference type="PANTHER" id="PTHR46524">
    <property type="entry name" value="CW-TYPE ZINC FINGER"/>
    <property type="match status" value="1"/>
</dbReference>
<feature type="domain" description="AAA+ ATPase" evidence="7">
    <location>
        <begin position="531"/>
        <end position="671"/>
    </location>
</feature>
<feature type="compositionally biased region" description="Polar residues" evidence="6">
    <location>
        <begin position="1156"/>
        <end position="1169"/>
    </location>
</feature>
<dbReference type="InterPro" id="IPR056406">
    <property type="entry name" value="THD_CWZF3/5/7"/>
</dbReference>
<dbReference type="InterPro" id="IPR027417">
    <property type="entry name" value="P-loop_NTPase"/>
</dbReference>
<feature type="compositionally biased region" description="Basic and acidic residues" evidence="6">
    <location>
        <begin position="1301"/>
        <end position="1330"/>
    </location>
</feature>
<dbReference type="Pfam" id="PF24756">
    <property type="entry name" value="THD_CWZF3-5-7"/>
    <property type="match status" value="1"/>
</dbReference>
<feature type="compositionally biased region" description="Low complexity" evidence="6">
    <location>
        <begin position="906"/>
        <end position="916"/>
    </location>
</feature>
<feature type="compositionally biased region" description="Basic and acidic residues" evidence="6">
    <location>
        <begin position="1372"/>
        <end position="1391"/>
    </location>
</feature>
<comment type="subcellular location">
    <subcellularLocation>
        <location evidence="1">Membrane</location>
    </subcellularLocation>
</comment>
<dbReference type="InterPro" id="IPR003593">
    <property type="entry name" value="AAA+_ATPase"/>
</dbReference>
<feature type="region of interest" description="Disordered" evidence="6">
    <location>
        <begin position="332"/>
        <end position="352"/>
    </location>
</feature>
<feature type="compositionally biased region" description="Basic and acidic residues" evidence="6">
    <location>
        <begin position="1465"/>
        <end position="1480"/>
    </location>
</feature>
<feature type="compositionally biased region" description="Acidic residues" evidence="6">
    <location>
        <begin position="339"/>
        <end position="351"/>
    </location>
</feature>
<feature type="compositionally biased region" description="Basic and acidic residues" evidence="6">
    <location>
        <begin position="1240"/>
        <end position="1256"/>
    </location>
</feature>
<protein>
    <recommendedName>
        <fullName evidence="3">Peroxisomal ATPase PEX6</fullName>
    </recommendedName>
    <alternativeName>
        <fullName evidence="4">Peroxin-6</fullName>
    </alternativeName>
</protein>
<dbReference type="SUPFAM" id="SSF52540">
    <property type="entry name" value="P-loop containing nucleoside triphosphate hydrolases"/>
    <property type="match status" value="2"/>
</dbReference>
<feature type="compositionally biased region" description="Polar residues" evidence="6">
    <location>
        <begin position="1454"/>
        <end position="1464"/>
    </location>
</feature>
<dbReference type="InterPro" id="IPR003959">
    <property type="entry name" value="ATPase_AAA_core"/>
</dbReference>
<feature type="compositionally biased region" description="Polar residues" evidence="6">
    <location>
        <begin position="1333"/>
        <end position="1352"/>
    </location>
</feature>